<evidence type="ECO:0000256" key="16">
    <source>
        <dbReference type="PIRSR" id="PIRSR006769-1"/>
    </source>
</evidence>
<keyword evidence="6 15" id="KW-0686">Riboflavin biosynthesis</keyword>
<protein>
    <recommendedName>
        <fullName evidence="15">Riboflavin biosynthesis protein RibD</fullName>
    </recommendedName>
    <domain>
        <recommendedName>
            <fullName evidence="15">Diaminohydroxyphosphoribosylaminopyrimidine deaminase</fullName>
            <shortName evidence="15">DRAP deaminase</shortName>
            <ecNumber evidence="15">3.5.4.26</ecNumber>
        </recommendedName>
        <alternativeName>
            <fullName evidence="15">Riboflavin-specific deaminase</fullName>
        </alternativeName>
    </domain>
    <domain>
        <recommendedName>
            <fullName evidence="15">5-amino-6-(5-phosphoribosylamino)uracil reductase</fullName>
            <ecNumber evidence="15">1.1.1.193</ecNumber>
        </recommendedName>
        <alternativeName>
            <fullName evidence="15">HTP reductase</fullName>
        </alternativeName>
    </domain>
</protein>
<organism evidence="20 21">
    <name type="scientific">Paenibacillus soyae</name>
    <dbReference type="NCBI Taxonomy" id="2969249"/>
    <lineage>
        <taxon>Bacteria</taxon>
        <taxon>Bacillati</taxon>
        <taxon>Bacillota</taxon>
        <taxon>Bacilli</taxon>
        <taxon>Bacillales</taxon>
        <taxon>Paenibacillaceae</taxon>
        <taxon>Paenibacillus</taxon>
    </lineage>
</organism>
<dbReference type="CDD" id="cd01284">
    <property type="entry name" value="Riboflavin_deaminase-reductase"/>
    <property type="match status" value="1"/>
</dbReference>
<feature type="binding site" evidence="17">
    <location>
        <begin position="304"/>
        <end position="310"/>
    </location>
    <ligand>
        <name>NADP(+)</name>
        <dbReference type="ChEBI" id="CHEBI:58349"/>
    </ligand>
</feature>
<feature type="binding site" evidence="17">
    <location>
        <position position="194"/>
    </location>
    <ligand>
        <name>substrate</name>
    </ligand>
</feature>
<evidence type="ECO:0000256" key="8">
    <source>
        <dbReference type="ARBA" id="ARBA00022801"/>
    </source>
</evidence>
<dbReference type="NCBIfam" id="TIGR00326">
    <property type="entry name" value="eubact_ribD"/>
    <property type="match status" value="1"/>
</dbReference>
<keyword evidence="10 15" id="KW-0521">NADP</keyword>
<dbReference type="Gene3D" id="3.40.140.10">
    <property type="entry name" value="Cytidine Deaminase, domain 2"/>
    <property type="match status" value="1"/>
</dbReference>
<dbReference type="InterPro" id="IPR011549">
    <property type="entry name" value="RibD_C"/>
</dbReference>
<evidence type="ECO:0000256" key="7">
    <source>
        <dbReference type="ARBA" id="ARBA00022723"/>
    </source>
</evidence>
<dbReference type="EMBL" id="JANIPJ010000002">
    <property type="protein sequence ID" value="MCR2803067.1"/>
    <property type="molecule type" value="Genomic_DNA"/>
</dbReference>
<comment type="catalytic activity">
    <reaction evidence="13 15">
        <text>5-amino-6-(5-phospho-D-ribitylamino)uracil + NADP(+) = 5-amino-6-(5-phospho-D-ribosylamino)uracil + NADPH + H(+)</text>
        <dbReference type="Rhea" id="RHEA:17845"/>
        <dbReference type="ChEBI" id="CHEBI:15378"/>
        <dbReference type="ChEBI" id="CHEBI:57783"/>
        <dbReference type="ChEBI" id="CHEBI:58349"/>
        <dbReference type="ChEBI" id="CHEBI:58421"/>
        <dbReference type="ChEBI" id="CHEBI:58453"/>
        <dbReference type="EC" id="1.1.1.193"/>
    </reaction>
</comment>
<dbReference type="PIRSF" id="PIRSF006769">
    <property type="entry name" value="RibD"/>
    <property type="match status" value="1"/>
</dbReference>
<feature type="binding site" evidence="17">
    <location>
        <position position="206"/>
    </location>
    <ligand>
        <name>substrate</name>
    </ligand>
</feature>
<keyword evidence="12" id="KW-0511">Multifunctional enzyme</keyword>
<comment type="cofactor">
    <cofactor evidence="15 18">
        <name>Zn(2+)</name>
        <dbReference type="ChEBI" id="CHEBI:29105"/>
    </cofactor>
    <text evidence="15 18">Binds 1 zinc ion.</text>
</comment>
<comment type="caution">
    <text evidence="20">The sequence shown here is derived from an EMBL/GenBank/DDBJ whole genome shotgun (WGS) entry which is preliminary data.</text>
</comment>
<gene>
    <name evidence="20" type="primary">ribD</name>
    <name evidence="20" type="ORF">NQZ67_04145</name>
</gene>
<dbReference type="InterPro" id="IPR050765">
    <property type="entry name" value="Riboflavin_Biosynth_HTPR"/>
</dbReference>
<dbReference type="InterPro" id="IPR004794">
    <property type="entry name" value="Eubact_RibD"/>
</dbReference>
<keyword evidence="8 15" id="KW-0378">Hydrolase</keyword>
<evidence type="ECO:0000256" key="13">
    <source>
        <dbReference type="ARBA" id="ARBA00049861"/>
    </source>
</evidence>
<evidence type="ECO:0000256" key="17">
    <source>
        <dbReference type="PIRSR" id="PIRSR006769-2"/>
    </source>
</evidence>
<evidence type="ECO:0000256" key="4">
    <source>
        <dbReference type="ARBA" id="ARBA00005259"/>
    </source>
</evidence>
<feature type="binding site" evidence="17">
    <location>
        <position position="214"/>
    </location>
    <ligand>
        <name>substrate</name>
    </ligand>
</feature>
<dbReference type="Gene3D" id="3.40.430.10">
    <property type="entry name" value="Dihydrofolate Reductase, subunit A"/>
    <property type="match status" value="1"/>
</dbReference>
<dbReference type="GO" id="GO:0009231">
    <property type="term" value="P:riboflavin biosynthetic process"/>
    <property type="evidence" value="ECO:0007669"/>
    <property type="project" value="UniProtKB-KW"/>
</dbReference>
<evidence type="ECO:0000256" key="11">
    <source>
        <dbReference type="ARBA" id="ARBA00023002"/>
    </source>
</evidence>
<comment type="similarity">
    <text evidence="5 15">In the C-terminal section; belongs to the HTP reductase family.</text>
</comment>
<dbReference type="PROSITE" id="PS00903">
    <property type="entry name" value="CYT_DCMP_DEAMINASES_1"/>
    <property type="match status" value="1"/>
</dbReference>
<comment type="similarity">
    <text evidence="4 15">In the N-terminal section; belongs to the cytidine and deoxycytidylate deaminase family.</text>
</comment>
<evidence type="ECO:0000256" key="10">
    <source>
        <dbReference type="ARBA" id="ARBA00022857"/>
    </source>
</evidence>
<feature type="binding site" evidence="17">
    <location>
        <position position="164"/>
    </location>
    <ligand>
        <name>NADP(+)</name>
        <dbReference type="ChEBI" id="CHEBI:58349"/>
    </ligand>
</feature>
<evidence type="ECO:0000256" key="15">
    <source>
        <dbReference type="PIRNR" id="PIRNR006769"/>
    </source>
</evidence>
<proteinExistence type="inferred from homology"/>
<comment type="pathway">
    <text evidence="3 15">Cofactor biosynthesis; riboflavin biosynthesis; 5-amino-6-(D-ribitylamino)uracil from GTP: step 3/4.</text>
</comment>
<feature type="binding site" evidence="18">
    <location>
        <position position="94"/>
    </location>
    <ligand>
        <name>Zn(2+)</name>
        <dbReference type="ChEBI" id="CHEBI:29105"/>
        <note>catalytic</note>
    </ligand>
</feature>
<keyword evidence="11 15" id="KW-0560">Oxidoreductase</keyword>
<evidence type="ECO:0000256" key="2">
    <source>
        <dbReference type="ARBA" id="ARBA00004882"/>
    </source>
</evidence>
<feature type="binding site" evidence="17">
    <location>
        <position position="217"/>
    </location>
    <ligand>
        <name>substrate</name>
    </ligand>
</feature>
<dbReference type="GO" id="GO:0008835">
    <property type="term" value="F:diaminohydroxyphosphoribosylaminopyrimidine deaminase activity"/>
    <property type="evidence" value="ECO:0007669"/>
    <property type="project" value="UniProtKB-EC"/>
</dbReference>
<dbReference type="Proteomes" id="UP001141950">
    <property type="component" value="Unassembled WGS sequence"/>
</dbReference>
<feature type="binding site" evidence="17">
    <location>
        <position position="302"/>
    </location>
    <ligand>
        <name>substrate</name>
    </ligand>
</feature>
<dbReference type="InterPro" id="IPR002125">
    <property type="entry name" value="CMP_dCMP_dom"/>
</dbReference>
<feature type="binding site" evidence="17">
    <location>
        <position position="178"/>
    </location>
    <ligand>
        <name>substrate</name>
    </ligand>
</feature>
<evidence type="ECO:0000256" key="3">
    <source>
        <dbReference type="ARBA" id="ARBA00004910"/>
    </source>
</evidence>
<dbReference type="InterPro" id="IPR024072">
    <property type="entry name" value="DHFR-like_dom_sf"/>
</dbReference>
<dbReference type="FunFam" id="3.40.140.10:FF:000025">
    <property type="entry name" value="Riboflavin biosynthesis protein RibD"/>
    <property type="match status" value="1"/>
</dbReference>
<evidence type="ECO:0000256" key="9">
    <source>
        <dbReference type="ARBA" id="ARBA00022833"/>
    </source>
</evidence>
<dbReference type="PANTHER" id="PTHR38011">
    <property type="entry name" value="DIHYDROFOLATE REDUCTASE FAMILY PROTEIN (AFU_ORTHOLOGUE AFUA_8G06820)"/>
    <property type="match status" value="1"/>
</dbReference>
<dbReference type="EC" id="1.1.1.193" evidence="15"/>
<feature type="binding site" evidence="17">
    <location>
        <position position="232"/>
    </location>
    <ligand>
        <name>NADP(+)</name>
        <dbReference type="ChEBI" id="CHEBI:58349"/>
    </ligand>
</feature>
<evidence type="ECO:0000313" key="21">
    <source>
        <dbReference type="Proteomes" id="UP001141950"/>
    </source>
</evidence>
<dbReference type="NCBIfam" id="TIGR00227">
    <property type="entry name" value="ribD_Cterm"/>
    <property type="match status" value="1"/>
</dbReference>
<dbReference type="InterPro" id="IPR016192">
    <property type="entry name" value="APOBEC/CMP_deaminase_Zn-bd"/>
</dbReference>
<evidence type="ECO:0000256" key="5">
    <source>
        <dbReference type="ARBA" id="ARBA00007417"/>
    </source>
</evidence>
<name>A0A9X2MSC1_9BACL</name>
<dbReference type="GO" id="GO:0050661">
    <property type="term" value="F:NADP binding"/>
    <property type="evidence" value="ECO:0007669"/>
    <property type="project" value="InterPro"/>
</dbReference>
<feature type="binding site" evidence="18">
    <location>
        <position position="60"/>
    </location>
    <ligand>
        <name>Zn(2+)</name>
        <dbReference type="ChEBI" id="CHEBI:29105"/>
        <note>catalytic</note>
    </ligand>
</feature>
<keyword evidence="9 15" id="KW-0862">Zinc</keyword>
<dbReference type="AlphaFoldDB" id="A0A9X2MSC1"/>
<keyword evidence="21" id="KW-1185">Reference proteome</keyword>
<feature type="active site" description="Proton donor" evidence="16">
    <location>
        <position position="62"/>
    </location>
</feature>
<evidence type="ECO:0000256" key="18">
    <source>
        <dbReference type="PIRSR" id="PIRSR006769-3"/>
    </source>
</evidence>
<feature type="domain" description="CMP/dCMP-type deaminase" evidence="19">
    <location>
        <begin position="11"/>
        <end position="133"/>
    </location>
</feature>
<comment type="function">
    <text evidence="1 15">Converts 2,5-diamino-6-(ribosylamino)-4(3h)-pyrimidinone 5'-phosphate into 5-amino-6-(ribosylamino)-2,4(1h,3h)-pyrimidinedione 5'-phosphate.</text>
</comment>
<evidence type="ECO:0000256" key="1">
    <source>
        <dbReference type="ARBA" id="ARBA00002151"/>
    </source>
</evidence>
<evidence type="ECO:0000313" key="20">
    <source>
        <dbReference type="EMBL" id="MCR2803067.1"/>
    </source>
</evidence>
<dbReference type="PANTHER" id="PTHR38011:SF7">
    <property type="entry name" value="2,5-DIAMINO-6-RIBOSYLAMINO-4(3H)-PYRIMIDINONE 5'-PHOSPHATE REDUCTASE"/>
    <property type="match status" value="1"/>
</dbReference>
<evidence type="ECO:0000256" key="12">
    <source>
        <dbReference type="ARBA" id="ARBA00023268"/>
    </source>
</evidence>
<comment type="catalytic activity">
    <reaction evidence="14 15">
        <text>2,5-diamino-6-hydroxy-4-(5-phosphoribosylamino)-pyrimidine + H2O + H(+) = 5-amino-6-(5-phospho-D-ribosylamino)uracil + NH4(+)</text>
        <dbReference type="Rhea" id="RHEA:21868"/>
        <dbReference type="ChEBI" id="CHEBI:15377"/>
        <dbReference type="ChEBI" id="CHEBI:15378"/>
        <dbReference type="ChEBI" id="CHEBI:28938"/>
        <dbReference type="ChEBI" id="CHEBI:58453"/>
        <dbReference type="ChEBI" id="CHEBI:58614"/>
        <dbReference type="EC" id="3.5.4.26"/>
    </reaction>
</comment>
<feature type="binding site" evidence="17">
    <location>
        <position position="180"/>
    </location>
    <ligand>
        <name>NADP(+)</name>
        <dbReference type="ChEBI" id="CHEBI:58349"/>
    </ligand>
</feature>
<dbReference type="EC" id="3.5.4.26" evidence="15"/>
<dbReference type="GO" id="GO:0008703">
    <property type="term" value="F:5-amino-6-(5-phosphoribosylamino)uracil reductase activity"/>
    <property type="evidence" value="ECO:0007669"/>
    <property type="project" value="UniProtKB-EC"/>
</dbReference>
<evidence type="ECO:0000259" key="19">
    <source>
        <dbReference type="PROSITE" id="PS51747"/>
    </source>
</evidence>
<dbReference type="Pfam" id="PF00383">
    <property type="entry name" value="dCMP_cyt_deam_1"/>
    <property type="match status" value="1"/>
</dbReference>
<comment type="pathway">
    <text evidence="2 15">Cofactor biosynthesis; riboflavin biosynthesis; 5-amino-6-(D-ribitylamino)uracil from GTP: step 2/4.</text>
</comment>
<dbReference type="Pfam" id="PF01872">
    <property type="entry name" value="RibD_C"/>
    <property type="match status" value="1"/>
</dbReference>
<sequence>MGVFCVLLDVLNDEYYMSLALDMAAKAAGQTGINPVVGCVIVKEGRIVGIGTHLKRGEGHAEVHALRMAGAEAEGATAYVTLEPCSHHGKTPPCCERLIDAKVARVVVAATDPNPVVSGRGLARLRDNGIEVREGLLADRSHAMNEKFNKYITTGMPFVTLKTASTLDGKIATVDNHSRWVTGAVAREQTHTLRHQHNAIMVGIGTLTADDPMLTTRAEVPALHPARVIVDSKLRIPLDARVVTDKTAPTIVLTTDGADAGKRQALEAAGVAVVAAGDGPAVDLTAALKELGRREIGSVLLEGGGKLNGAMLEAGLIDKMVLYYAPKLIGGDLAPSNFSFEGRKLMSEAIMLDRVQVEMAGEDICVIGYPRNRSGHGEAKGE</sequence>
<dbReference type="GO" id="GO:0008270">
    <property type="term" value="F:zinc ion binding"/>
    <property type="evidence" value="ECO:0007669"/>
    <property type="project" value="InterPro"/>
</dbReference>
<dbReference type="SUPFAM" id="SSF53927">
    <property type="entry name" value="Cytidine deaminase-like"/>
    <property type="match status" value="1"/>
</dbReference>
<dbReference type="SUPFAM" id="SSF53597">
    <property type="entry name" value="Dihydrofolate reductase-like"/>
    <property type="match status" value="1"/>
</dbReference>
<evidence type="ECO:0000256" key="6">
    <source>
        <dbReference type="ARBA" id="ARBA00022619"/>
    </source>
</evidence>
<keyword evidence="7 15" id="KW-0479">Metal-binding</keyword>
<evidence type="ECO:0000256" key="14">
    <source>
        <dbReference type="ARBA" id="ARBA00049886"/>
    </source>
</evidence>
<dbReference type="InterPro" id="IPR016193">
    <property type="entry name" value="Cytidine_deaminase-like"/>
</dbReference>
<feature type="binding site" evidence="17">
    <location>
        <position position="210"/>
    </location>
    <ligand>
        <name>NADP(+)</name>
        <dbReference type="ChEBI" id="CHEBI:58349"/>
    </ligand>
</feature>
<dbReference type="InterPro" id="IPR002734">
    <property type="entry name" value="RibDG_C"/>
</dbReference>
<accession>A0A9X2MSC1</accession>
<reference evidence="20" key="1">
    <citation type="submission" date="2022-08" db="EMBL/GenBank/DDBJ databases">
        <title>The genomic sequence of strain Paenibacillus sp. SCIV0701.</title>
        <authorList>
            <person name="Zhao H."/>
        </authorList>
    </citation>
    <scope>NUCLEOTIDE SEQUENCE</scope>
    <source>
        <strain evidence="20">SCIV0701</strain>
    </source>
</reference>
<dbReference type="PROSITE" id="PS51747">
    <property type="entry name" value="CYT_DCMP_DEAMINASES_2"/>
    <property type="match status" value="1"/>
</dbReference>
<feature type="binding site" evidence="18">
    <location>
        <position position="85"/>
    </location>
    <ligand>
        <name>Zn(2+)</name>
        <dbReference type="ChEBI" id="CHEBI:29105"/>
        <note>catalytic</note>
    </ligand>
</feature>